<proteinExistence type="predicted"/>
<evidence type="ECO:0000313" key="1">
    <source>
        <dbReference type="EMBL" id="CAA9452411.1"/>
    </source>
</evidence>
<reference evidence="1" key="1">
    <citation type="submission" date="2020-02" db="EMBL/GenBank/DDBJ databases">
        <authorList>
            <person name="Meier V. D."/>
        </authorList>
    </citation>
    <scope>NUCLEOTIDE SEQUENCE</scope>
    <source>
        <strain evidence="1">AVDCRST_MAG01</strain>
    </source>
</reference>
<organism evidence="1">
    <name type="scientific">uncultured Rubrobacteraceae bacterium</name>
    <dbReference type="NCBI Taxonomy" id="349277"/>
    <lineage>
        <taxon>Bacteria</taxon>
        <taxon>Bacillati</taxon>
        <taxon>Actinomycetota</taxon>
        <taxon>Rubrobacteria</taxon>
        <taxon>Rubrobacterales</taxon>
        <taxon>Rubrobacteraceae</taxon>
        <taxon>environmental samples</taxon>
    </lineage>
</organism>
<dbReference type="EC" id="2.4.99.17" evidence="1"/>
<name>A0A6J4QXI3_9ACTN</name>
<keyword evidence="1" id="KW-0328">Glycosyltransferase</keyword>
<dbReference type="AlphaFoldDB" id="A0A6J4QXI3"/>
<dbReference type="GO" id="GO:0051075">
    <property type="term" value="F:S-adenosylmethionine:tRNA ribosyltransferase-isomerase activity"/>
    <property type="evidence" value="ECO:0007669"/>
    <property type="project" value="UniProtKB-EC"/>
</dbReference>
<keyword evidence="1" id="KW-0413">Isomerase</keyword>
<sequence>EEYRFYSFGDAMLILNGGRTL</sequence>
<protein>
    <submittedName>
        <fullName evidence="1">S-adenosylmethionine:tRNA ribosyltransferase-isomerase</fullName>
        <ecNumber evidence="1">2.4.99.17</ecNumber>
    </submittedName>
</protein>
<keyword evidence="1" id="KW-0808">Transferase</keyword>
<accession>A0A6J4QXI3</accession>
<gene>
    <name evidence="1" type="ORF">AVDCRST_MAG01-01-4744</name>
</gene>
<dbReference type="EMBL" id="CADCUW010000614">
    <property type="protein sequence ID" value="CAA9452411.1"/>
    <property type="molecule type" value="Genomic_DNA"/>
</dbReference>
<feature type="non-terminal residue" evidence="1">
    <location>
        <position position="1"/>
    </location>
</feature>